<dbReference type="eggNOG" id="KOG0529">
    <property type="taxonomic scope" value="Eukaryota"/>
</dbReference>
<gene>
    <name evidence="10" type="ORF">MELLADRAFT_41365</name>
</gene>
<protein>
    <recommendedName>
        <fullName evidence="3 9">Geranylgeranyl transferase type-2 subunit alpha</fullName>
        <ecNumber evidence="2 9">2.5.1.60</ecNumber>
    </recommendedName>
    <alternativeName>
        <fullName evidence="7 9">Geranylgeranyl transferase type II subunit alpha</fullName>
    </alternativeName>
</protein>
<dbReference type="Pfam" id="PF01239">
    <property type="entry name" value="PPTA"/>
    <property type="match status" value="5"/>
</dbReference>
<evidence type="ECO:0000256" key="7">
    <source>
        <dbReference type="ARBA" id="ARBA00031267"/>
    </source>
</evidence>
<evidence type="ECO:0000313" key="11">
    <source>
        <dbReference type="Proteomes" id="UP000001072"/>
    </source>
</evidence>
<dbReference type="GeneID" id="18927975"/>
<comment type="catalytic activity">
    <reaction evidence="8 9">
        <text>geranylgeranyl diphosphate + L-cysteinyl-[protein] = S-geranylgeranyl-L-cysteinyl-[protein] + diphosphate</text>
        <dbReference type="Rhea" id="RHEA:21240"/>
        <dbReference type="Rhea" id="RHEA-COMP:10131"/>
        <dbReference type="Rhea" id="RHEA-COMP:11537"/>
        <dbReference type="ChEBI" id="CHEBI:29950"/>
        <dbReference type="ChEBI" id="CHEBI:33019"/>
        <dbReference type="ChEBI" id="CHEBI:57533"/>
        <dbReference type="ChEBI" id="CHEBI:86021"/>
        <dbReference type="EC" id="2.5.1.60"/>
    </reaction>
</comment>
<keyword evidence="5 9" id="KW-0808">Transferase</keyword>
<evidence type="ECO:0000256" key="5">
    <source>
        <dbReference type="ARBA" id="ARBA00022679"/>
    </source>
</evidence>
<evidence type="ECO:0000256" key="6">
    <source>
        <dbReference type="ARBA" id="ARBA00022737"/>
    </source>
</evidence>
<dbReference type="KEGG" id="mlr:MELLADRAFT_41365"/>
<dbReference type="EMBL" id="GL883090">
    <property type="protein sequence ID" value="EGG13253.1"/>
    <property type="molecule type" value="Genomic_DNA"/>
</dbReference>
<dbReference type="Gene3D" id="1.25.40.120">
    <property type="entry name" value="Protein prenylyltransferase"/>
    <property type="match status" value="1"/>
</dbReference>
<proteinExistence type="inferred from homology"/>
<keyword evidence="6" id="KW-0677">Repeat</keyword>
<reference evidence="11" key="1">
    <citation type="journal article" date="2011" name="Proc. Natl. Acad. Sci. U.S.A.">
        <title>Obligate biotrophy features unraveled by the genomic analysis of rust fungi.</title>
        <authorList>
            <person name="Duplessis S."/>
            <person name="Cuomo C.A."/>
            <person name="Lin Y.-C."/>
            <person name="Aerts A."/>
            <person name="Tisserant E."/>
            <person name="Veneault-Fourrey C."/>
            <person name="Joly D.L."/>
            <person name="Hacquard S."/>
            <person name="Amselem J."/>
            <person name="Cantarel B.L."/>
            <person name="Chiu R."/>
            <person name="Coutinho P.M."/>
            <person name="Feau N."/>
            <person name="Field M."/>
            <person name="Frey P."/>
            <person name="Gelhaye E."/>
            <person name="Goldberg J."/>
            <person name="Grabherr M.G."/>
            <person name="Kodira C.D."/>
            <person name="Kohler A."/>
            <person name="Kuees U."/>
            <person name="Lindquist E.A."/>
            <person name="Lucas S.M."/>
            <person name="Mago R."/>
            <person name="Mauceli E."/>
            <person name="Morin E."/>
            <person name="Murat C."/>
            <person name="Pangilinan J.L."/>
            <person name="Park R."/>
            <person name="Pearson M."/>
            <person name="Quesneville H."/>
            <person name="Rouhier N."/>
            <person name="Sakthikumar S."/>
            <person name="Salamov A.A."/>
            <person name="Schmutz J."/>
            <person name="Selles B."/>
            <person name="Shapiro H."/>
            <person name="Tanguay P."/>
            <person name="Tuskan G.A."/>
            <person name="Henrissat B."/>
            <person name="Van de Peer Y."/>
            <person name="Rouze P."/>
            <person name="Ellis J.G."/>
            <person name="Dodds P.N."/>
            <person name="Schein J.E."/>
            <person name="Zhong S."/>
            <person name="Hamelin R.C."/>
            <person name="Grigoriev I.V."/>
            <person name="Szabo L.J."/>
            <person name="Martin F."/>
        </authorList>
    </citation>
    <scope>NUCLEOTIDE SEQUENCE [LARGE SCALE GENOMIC DNA]</scope>
    <source>
        <strain evidence="11">98AG31 / pathotype 3-4-7</strain>
    </source>
</reference>
<dbReference type="FunCoup" id="F4R300">
    <property type="interactions" value="60"/>
</dbReference>
<dbReference type="EC" id="2.5.1.60" evidence="2 9"/>
<dbReference type="RefSeq" id="XP_007404191.1">
    <property type="nucleotide sequence ID" value="XM_007404129.1"/>
</dbReference>
<dbReference type="GO" id="GO:0005968">
    <property type="term" value="C:Rab-protein geranylgeranyltransferase complex"/>
    <property type="evidence" value="ECO:0007669"/>
    <property type="project" value="TreeGrafter"/>
</dbReference>
<dbReference type="AlphaFoldDB" id="F4R300"/>
<dbReference type="PANTHER" id="PTHR11129:SF2">
    <property type="entry name" value="GERANYLGERANYL TRANSFERASE TYPE-2 SUBUNIT ALPHA"/>
    <property type="match status" value="1"/>
</dbReference>
<organism evidence="11">
    <name type="scientific">Melampsora larici-populina (strain 98AG31 / pathotype 3-4-7)</name>
    <name type="common">Poplar leaf rust fungus</name>
    <dbReference type="NCBI Taxonomy" id="747676"/>
    <lineage>
        <taxon>Eukaryota</taxon>
        <taxon>Fungi</taxon>
        <taxon>Dikarya</taxon>
        <taxon>Basidiomycota</taxon>
        <taxon>Pucciniomycotina</taxon>
        <taxon>Pucciniomycetes</taxon>
        <taxon>Pucciniales</taxon>
        <taxon>Melampsoraceae</taxon>
        <taxon>Melampsora</taxon>
    </lineage>
</organism>
<dbReference type="STRING" id="747676.F4R300"/>
<keyword evidence="4 9" id="KW-0637">Prenyltransferase</keyword>
<dbReference type="PROSITE" id="PS51147">
    <property type="entry name" value="PFTA"/>
    <property type="match status" value="4"/>
</dbReference>
<dbReference type="HOGENOM" id="CLU_031996_3_1_1"/>
<evidence type="ECO:0000256" key="2">
    <source>
        <dbReference type="ARBA" id="ARBA00012656"/>
    </source>
</evidence>
<evidence type="ECO:0000256" key="9">
    <source>
        <dbReference type="RuleBase" id="RU367120"/>
    </source>
</evidence>
<dbReference type="GO" id="GO:0097354">
    <property type="term" value="P:prenylation"/>
    <property type="evidence" value="ECO:0007669"/>
    <property type="project" value="UniProtKB-UniRule"/>
</dbReference>
<comment type="function">
    <text evidence="9">Catalyzes the transfer of a geranyl-geranyl moiety from geranyl-geranyl pyrophosphate to cysteines occuring in specific C-terminal amino acid sequences.</text>
</comment>
<evidence type="ECO:0000256" key="8">
    <source>
        <dbReference type="ARBA" id="ARBA00047658"/>
    </source>
</evidence>
<name>F4R300_MELLP</name>
<dbReference type="InParanoid" id="F4R300"/>
<dbReference type="PANTHER" id="PTHR11129">
    <property type="entry name" value="PROTEIN FARNESYLTRANSFERASE ALPHA SUBUNIT/RAB GERANYLGERANYL TRANSFERASE ALPHA SUBUNIT"/>
    <property type="match status" value="1"/>
</dbReference>
<comment type="similarity">
    <text evidence="1 9">Belongs to the protein prenyltransferase subunit alpha family.</text>
</comment>
<accession>F4R300</accession>
<sequence length="313" mass="37656">MHGVQRPKTVTPRHPSEIEEERVRLQEYQLLNKSLLERNHRKEFEEDDSFDLSTALLTLNPEHVTAWSFRRKCLISMIKSNEVNHHEIILEKLNDEMKFTFKSFENHPKCYSIWEHRKWILKQMKSQDWFNELNLVESLLKKDGRNFHAWGYRRFLISMISSQDDQLSSQERFKSELNFTTKQIESNFSNFSAWHYRSRLLESQFLGSKTDEKEIRLKEEFEWVRNALWIDPNDQSGWLYHRWLMSHNDRDDVREAEIASIKELLELEPDSKWALATLLQYCPNEVDVLNKLVELDPLRKERYLDVAKGLVKV</sequence>
<evidence type="ECO:0000256" key="3">
    <source>
        <dbReference type="ARBA" id="ARBA00014772"/>
    </source>
</evidence>
<dbReference type="FunFam" id="1.25.40.120:FF:000035">
    <property type="entry name" value="Geranylgeranyl transferase type-2 subunit alpha"/>
    <property type="match status" value="1"/>
</dbReference>
<dbReference type="GO" id="GO:0004663">
    <property type="term" value="F:Rab geranylgeranyltransferase activity"/>
    <property type="evidence" value="ECO:0007669"/>
    <property type="project" value="UniProtKB-UniRule"/>
</dbReference>
<evidence type="ECO:0000256" key="4">
    <source>
        <dbReference type="ARBA" id="ARBA00022602"/>
    </source>
</evidence>
<dbReference type="InterPro" id="IPR002088">
    <property type="entry name" value="Prenyl_trans_a"/>
</dbReference>
<dbReference type="VEuPathDB" id="FungiDB:MELLADRAFT_41365"/>
<evidence type="ECO:0000256" key="1">
    <source>
        <dbReference type="ARBA" id="ARBA00006734"/>
    </source>
</evidence>
<dbReference type="OrthoDB" id="1658at2759"/>
<keyword evidence="11" id="KW-1185">Reference proteome</keyword>
<evidence type="ECO:0000313" key="10">
    <source>
        <dbReference type="EMBL" id="EGG13253.1"/>
    </source>
</evidence>
<dbReference type="SUPFAM" id="SSF48439">
    <property type="entry name" value="Protein prenylyltransferase"/>
    <property type="match status" value="1"/>
</dbReference>
<dbReference type="Proteomes" id="UP000001072">
    <property type="component" value="Unassembled WGS sequence"/>
</dbReference>